<organism evidence="2 3">
    <name type="scientific">Dreissena polymorpha</name>
    <name type="common">Zebra mussel</name>
    <name type="synonym">Mytilus polymorpha</name>
    <dbReference type="NCBI Taxonomy" id="45954"/>
    <lineage>
        <taxon>Eukaryota</taxon>
        <taxon>Metazoa</taxon>
        <taxon>Spiralia</taxon>
        <taxon>Lophotrochozoa</taxon>
        <taxon>Mollusca</taxon>
        <taxon>Bivalvia</taxon>
        <taxon>Autobranchia</taxon>
        <taxon>Heteroconchia</taxon>
        <taxon>Euheterodonta</taxon>
        <taxon>Imparidentia</taxon>
        <taxon>Neoheterodontei</taxon>
        <taxon>Myida</taxon>
        <taxon>Dreissenoidea</taxon>
        <taxon>Dreissenidae</taxon>
        <taxon>Dreissena</taxon>
    </lineage>
</organism>
<protein>
    <submittedName>
        <fullName evidence="2">Uncharacterized protein</fullName>
    </submittedName>
</protein>
<reference evidence="2" key="1">
    <citation type="journal article" date="2019" name="bioRxiv">
        <title>The Genome of the Zebra Mussel, Dreissena polymorpha: A Resource for Invasive Species Research.</title>
        <authorList>
            <person name="McCartney M.A."/>
            <person name="Auch B."/>
            <person name="Kono T."/>
            <person name="Mallez S."/>
            <person name="Zhang Y."/>
            <person name="Obille A."/>
            <person name="Becker A."/>
            <person name="Abrahante J.E."/>
            <person name="Garbe J."/>
            <person name="Badalamenti J.P."/>
            <person name="Herman A."/>
            <person name="Mangelson H."/>
            <person name="Liachko I."/>
            <person name="Sullivan S."/>
            <person name="Sone E.D."/>
            <person name="Koren S."/>
            <person name="Silverstein K.A.T."/>
            <person name="Beckman K.B."/>
            <person name="Gohl D.M."/>
        </authorList>
    </citation>
    <scope>NUCLEOTIDE SEQUENCE</scope>
    <source>
        <strain evidence="2">Duluth1</strain>
        <tissue evidence="2">Whole animal</tissue>
    </source>
</reference>
<reference evidence="2" key="2">
    <citation type="submission" date="2020-11" db="EMBL/GenBank/DDBJ databases">
        <authorList>
            <person name="McCartney M.A."/>
            <person name="Auch B."/>
            <person name="Kono T."/>
            <person name="Mallez S."/>
            <person name="Becker A."/>
            <person name="Gohl D.M."/>
            <person name="Silverstein K.A.T."/>
            <person name="Koren S."/>
            <person name="Bechman K.B."/>
            <person name="Herman A."/>
            <person name="Abrahante J.E."/>
            <person name="Garbe J."/>
        </authorList>
    </citation>
    <scope>NUCLEOTIDE SEQUENCE</scope>
    <source>
        <strain evidence="2">Duluth1</strain>
        <tissue evidence="2">Whole animal</tissue>
    </source>
</reference>
<feature type="region of interest" description="Disordered" evidence="1">
    <location>
        <begin position="52"/>
        <end position="85"/>
    </location>
</feature>
<dbReference type="EMBL" id="JAIWYP010000009">
    <property type="protein sequence ID" value="KAH3774536.1"/>
    <property type="molecule type" value="Genomic_DNA"/>
</dbReference>
<keyword evidence="3" id="KW-1185">Reference proteome</keyword>
<evidence type="ECO:0000313" key="3">
    <source>
        <dbReference type="Proteomes" id="UP000828390"/>
    </source>
</evidence>
<gene>
    <name evidence="2" type="ORF">DPMN_175918</name>
</gene>
<dbReference type="Proteomes" id="UP000828390">
    <property type="component" value="Unassembled WGS sequence"/>
</dbReference>
<accession>A0A9D4E959</accession>
<dbReference type="AlphaFoldDB" id="A0A9D4E959"/>
<comment type="caution">
    <text evidence="2">The sequence shown here is derived from an EMBL/GenBank/DDBJ whole genome shotgun (WGS) entry which is preliminary data.</text>
</comment>
<evidence type="ECO:0000256" key="1">
    <source>
        <dbReference type="SAM" id="MobiDB-lite"/>
    </source>
</evidence>
<name>A0A9D4E959_DREPO</name>
<feature type="compositionally biased region" description="Polar residues" evidence="1">
    <location>
        <begin position="69"/>
        <end position="80"/>
    </location>
</feature>
<sequence>MASLTGVAIATKEATSLLRDSDQFIGTSLTGVVTRNIRQALTKSVTDRQTDRLTDGAQTIKKCDRQTHRQTGTDAQSANHKSPPVKQSVWMLKSCLAGNKAGVIN</sequence>
<proteinExistence type="predicted"/>
<evidence type="ECO:0000313" key="2">
    <source>
        <dbReference type="EMBL" id="KAH3774536.1"/>
    </source>
</evidence>